<evidence type="ECO:0000259" key="2">
    <source>
        <dbReference type="PROSITE" id="PS50137"/>
    </source>
</evidence>
<dbReference type="SMART" id="SM00358">
    <property type="entry name" value="DSRM"/>
    <property type="match status" value="2"/>
</dbReference>
<name>A0A0B6YBK1_9EUPU</name>
<evidence type="ECO:0000256" key="1">
    <source>
        <dbReference type="PROSITE-ProRule" id="PRU00266"/>
    </source>
</evidence>
<organism evidence="3">
    <name type="scientific">Arion vulgaris</name>
    <dbReference type="NCBI Taxonomy" id="1028688"/>
    <lineage>
        <taxon>Eukaryota</taxon>
        <taxon>Metazoa</taxon>
        <taxon>Spiralia</taxon>
        <taxon>Lophotrochozoa</taxon>
        <taxon>Mollusca</taxon>
        <taxon>Gastropoda</taxon>
        <taxon>Heterobranchia</taxon>
        <taxon>Euthyneura</taxon>
        <taxon>Panpulmonata</taxon>
        <taxon>Eupulmonata</taxon>
        <taxon>Stylommatophora</taxon>
        <taxon>Helicina</taxon>
        <taxon>Arionoidea</taxon>
        <taxon>Arionidae</taxon>
        <taxon>Arion</taxon>
    </lineage>
</organism>
<sequence>KTTAINSRTETQNSKTTLTKAECLAASKQESNPVLQKIRKLAYESQNLKSPYQNAKETLHAASQRVPVVIDFRIENIPGRSSISFVCHVIIEGIEVASEKGTNIKQAKTNACETAHRIILMPKIEIVESSTNVKSLKGSVLTQVPNPGNFTPVQNKNQFPGSTEGLTHTSKLPIGSVATYKESNMNSGLKRKLNQRKLLEEFIIVEHIDPLSGGGGAANILRKSADFSHMLLEFEYFPQGEATRCVVKLEEEVLADMVGDTRQLAKTAASAQCLQTLRNYVGF</sequence>
<reference evidence="3" key="1">
    <citation type="submission" date="2014-12" db="EMBL/GenBank/DDBJ databases">
        <title>Insight into the proteome of Arion vulgaris.</title>
        <authorList>
            <person name="Aradska J."/>
            <person name="Bulat T."/>
            <person name="Smidak R."/>
            <person name="Sarate P."/>
            <person name="Gangsoo J."/>
            <person name="Sialana F."/>
            <person name="Bilban M."/>
            <person name="Lubec G."/>
        </authorList>
    </citation>
    <scope>NUCLEOTIDE SEQUENCE</scope>
    <source>
        <tissue evidence="3">Skin</tissue>
    </source>
</reference>
<dbReference type="Gene3D" id="3.30.160.20">
    <property type="match status" value="1"/>
</dbReference>
<protein>
    <recommendedName>
        <fullName evidence="2">DRBM domain-containing protein</fullName>
    </recommendedName>
</protein>
<dbReference type="GO" id="GO:0003723">
    <property type="term" value="F:RNA binding"/>
    <property type="evidence" value="ECO:0007669"/>
    <property type="project" value="UniProtKB-UniRule"/>
</dbReference>
<dbReference type="PROSITE" id="PS50137">
    <property type="entry name" value="DS_RBD"/>
    <property type="match status" value="1"/>
</dbReference>
<proteinExistence type="predicted"/>
<dbReference type="Pfam" id="PF00035">
    <property type="entry name" value="dsrm"/>
    <property type="match status" value="1"/>
</dbReference>
<feature type="non-terminal residue" evidence="3">
    <location>
        <position position="1"/>
    </location>
</feature>
<feature type="domain" description="DRBM" evidence="2">
    <location>
        <begin position="54"/>
        <end position="121"/>
    </location>
</feature>
<dbReference type="EMBL" id="HACG01006669">
    <property type="protein sequence ID" value="CEK53534.1"/>
    <property type="molecule type" value="Transcribed_RNA"/>
</dbReference>
<dbReference type="InterPro" id="IPR014720">
    <property type="entry name" value="dsRBD_dom"/>
</dbReference>
<keyword evidence="1" id="KW-0694">RNA-binding</keyword>
<accession>A0A0B6YBK1</accession>
<dbReference type="SUPFAM" id="SSF54768">
    <property type="entry name" value="dsRNA-binding domain-like"/>
    <property type="match status" value="1"/>
</dbReference>
<gene>
    <name evidence="3" type="primary">ORF20630</name>
</gene>
<evidence type="ECO:0000313" key="3">
    <source>
        <dbReference type="EMBL" id="CEK53534.1"/>
    </source>
</evidence>
<dbReference type="AlphaFoldDB" id="A0A0B6YBK1"/>